<keyword evidence="6" id="KW-1185">Reference proteome</keyword>
<accession>A0A372DPL0</accession>
<evidence type="ECO:0000256" key="2">
    <source>
        <dbReference type="RuleBase" id="RU000393"/>
    </source>
</evidence>
<dbReference type="InterPro" id="IPR001424">
    <property type="entry name" value="SOD_Cu_Zn_dom"/>
</dbReference>
<organism evidence="5 6">
    <name type="scientific">Cognatiluteimonas weifangensis</name>
    <dbReference type="NCBI Taxonomy" id="2303539"/>
    <lineage>
        <taxon>Bacteria</taxon>
        <taxon>Pseudomonadati</taxon>
        <taxon>Pseudomonadota</taxon>
        <taxon>Gammaproteobacteria</taxon>
        <taxon>Lysobacterales</taxon>
        <taxon>Lysobacteraceae</taxon>
        <taxon>Cognatiluteimonas</taxon>
    </lineage>
</organism>
<feature type="domain" description="Superoxide dismutase copper/zinc binding" evidence="4">
    <location>
        <begin position="50"/>
        <end position="181"/>
    </location>
</feature>
<comment type="function">
    <text evidence="2">Destroys radicals which are normally produced within the cells and which are toxic to biological systems.</text>
</comment>
<dbReference type="EMBL" id="QVPD01000003">
    <property type="protein sequence ID" value="RFP61491.1"/>
    <property type="molecule type" value="Genomic_DNA"/>
</dbReference>
<dbReference type="InterPro" id="IPR018152">
    <property type="entry name" value="SOD_Cu/Zn_BS"/>
</dbReference>
<keyword evidence="3" id="KW-0732">Signal</keyword>
<comment type="catalytic activity">
    <reaction evidence="2">
        <text>2 superoxide + 2 H(+) = H2O2 + O2</text>
        <dbReference type="Rhea" id="RHEA:20696"/>
        <dbReference type="ChEBI" id="CHEBI:15378"/>
        <dbReference type="ChEBI" id="CHEBI:15379"/>
        <dbReference type="ChEBI" id="CHEBI:16240"/>
        <dbReference type="ChEBI" id="CHEBI:18421"/>
        <dbReference type="EC" id="1.15.1.1"/>
    </reaction>
</comment>
<dbReference type="Gene3D" id="2.60.40.200">
    <property type="entry name" value="Superoxide dismutase, copper/zinc binding domain"/>
    <property type="match status" value="1"/>
</dbReference>
<dbReference type="PROSITE" id="PS00332">
    <property type="entry name" value="SOD_CU_ZN_2"/>
    <property type="match status" value="1"/>
</dbReference>
<keyword evidence="2" id="KW-0186">Copper</keyword>
<reference evidence="5 6" key="1">
    <citation type="submission" date="2018-08" db="EMBL/GenBank/DDBJ databases">
        <title>Lysobacter weifangensis sp. nov., a new member of the family 'Xanthomonadaceae', isolated from soil in a farmland.</title>
        <authorList>
            <person name="Zhao H."/>
        </authorList>
    </citation>
    <scope>NUCLEOTIDE SEQUENCE [LARGE SCALE GENOMIC DNA]</scope>
    <source>
        <strain evidence="5 6">WF-2</strain>
    </source>
</reference>
<dbReference type="Proteomes" id="UP000262917">
    <property type="component" value="Unassembled WGS sequence"/>
</dbReference>
<name>A0A372DPL0_9GAMM</name>
<gene>
    <name evidence="5" type="ORF">D0Y53_04010</name>
</gene>
<dbReference type="PANTHER" id="PTHR10003">
    <property type="entry name" value="SUPEROXIDE DISMUTASE CU-ZN -RELATED"/>
    <property type="match status" value="1"/>
</dbReference>
<dbReference type="OrthoDB" id="5431326at2"/>
<sequence>MRIALVATCAALGLLGACSTTPPPATATAPAAASTRHAVANLAAASGSLVSGRLTLTPTAGGVRIAGDIGGLAPGSSHGFHIHETGDCSAADASSAGGHFNPHASAHGRAGATPHHAGDMDNIRADADGVARVDVQVAGVALGDGSDNDIAGRALVVHAAADDYASQPAGNAGARIACGVIAVD</sequence>
<dbReference type="GO" id="GO:0004784">
    <property type="term" value="F:superoxide dismutase activity"/>
    <property type="evidence" value="ECO:0007669"/>
    <property type="project" value="UniProtKB-EC"/>
</dbReference>
<dbReference type="CDD" id="cd00305">
    <property type="entry name" value="Cu-Zn_Superoxide_Dismutase"/>
    <property type="match status" value="1"/>
</dbReference>
<comment type="cofactor">
    <cofactor evidence="2">
        <name>Zn(2+)</name>
        <dbReference type="ChEBI" id="CHEBI:29105"/>
    </cofactor>
    <text evidence="2">Binds 1 zinc ion per subunit.</text>
</comment>
<evidence type="ECO:0000256" key="3">
    <source>
        <dbReference type="SAM" id="SignalP"/>
    </source>
</evidence>
<dbReference type="SUPFAM" id="SSF49329">
    <property type="entry name" value="Cu,Zn superoxide dismutase-like"/>
    <property type="match status" value="1"/>
</dbReference>
<dbReference type="EC" id="1.15.1.1" evidence="2"/>
<keyword evidence="2" id="KW-0479">Metal-binding</keyword>
<dbReference type="Pfam" id="PF00080">
    <property type="entry name" value="Sod_Cu"/>
    <property type="match status" value="1"/>
</dbReference>
<keyword evidence="2" id="KW-0862">Zinc</keyword>
<dbReference type="GO" id="GO:0005507">
    <property type="term" value="F:copper ion binding"/>
    <property type="evidence" value="ECO:0007669"/>
    <property type="project" value="InterPro"/>
</dbReference>
<dbReference type="InterPro" id="IPR024134">
    <property type="entry name" value="SOD_Cu/Zn_/chaperone"/>
</dbReference>
<evidence type="ECO:0000313" key="6">
    <source>
        <dbReference type="Proteomes" id="UP000262917"/>
    </source>
</evidence>
<evidence type="ECO:0000259" key="4">
    <source>
        <dbReference type="Pfam" id="PF00080"/>
    </source>
</evidence>
<dbReference type="PROSITE" id="PS00087">
    <property type="entry name" value="SOD_CU_ZN_1"/>
    <property type="match status" value="1"/>
</dbReference>
<evidence type="ECO:0000313" key="5">
    <source>
        <dbReference type="EMBL" id="RFP61491.1"/>
    </source>
</evidence>
<feature type="chain" id="PRO_5016937096" description="Superoxide dismutase [Cu-Zn]" evidence="3">
    <location>
        <begin position="28"/>
        <end position="184"/>
    </location>
</feature>
<comment type="similarity">
    <text evidence="1 2">Belongs to the Cu-Zn superoxide dismutase family.</text>
</comment>
<proteinExistence type="inferred from homology"/>
<comment type="caution">
    <text evidence="5">The sequence shown here is derived from an EMBL/GenBank/DDBJ whole genome shotgun (WGS) entry which is preliminary data.</text>
</comment>
<evidence type="ECO:0000256" key="1">
    <source>
        <dbReference type="ARBA" id="ARBA00010457"/>
    </source>
</evidence>
<comment type="cofactor">
    <cofactor evidence="2">
        <name>Cu cation</name>
        <dbReference type="ChEBI" id="CHEBI:23378"/>
    </cofactor>
    <text evidence="2">Binds 1 copper ion per subunit.</text>
</comment>
<keyword evidence="2" id="KW-0560">Oxidoreductase</keyword>
<feature type="signal peptide" evidence="3">
    <location>
        <begin position="1"/>
        <end position="27"/>
    </location>
</feature>
<dbReference type="RefSeq" id="WP_117201915.1">
    <property type="nucleotide sequence ID" value="NZ_JBHTBK010000017.1"/>
</dbReference>
<protein>
    <recommendedName>
        <fullName evidence="2">Superoxide dismutase [Cu-Zn]</fullName>
        <ecNumber evidence="2">1.15.1.1</ecNumber>
    </recommendedName>
</protein>
<dbReference type="AlphaFoldDB" id="A0A372DPL0"/>
<dbReference type="PROSITE" id="PS51257">
    <property type="entry name" value="PROKAR_LIPOPROTEIN"/>
    <property type="match status" value="1"/>
</dbReference>
<dbReference type="PRINTS" id="PR00068">
    <property type="entry name" value="CUZNDISMTASE"/>
</dbReference>
<dbReference type="InterPro" id="IPR036423">
    <property type="entry name" value="SOD-like_Cu/Zn_dom_sf"/>
</dbReference>